<dbReference type="STRING" id="1111738.GCA_000427905_00448"/>
<reference evidence="2" key="1">
    <citation type="submission" date="2018-05" db="EMBL/GenBank/DDBJ databases">
        <authorList>
            <person name="Moura L."/>
            <person name="Setubal J.C."/>
        </authorList>
    </citation>
    <scope>NUCLEOTIDE SEQUENCE</scope>
    <source>
        <strain evidence="2">ZC4RG45</strain>
    </source>
</reference>
<reference evidence="2" key="4">
    <citation type="submission" date="2023-08" db="EMBL/GenBank/DDBJ databases">
        <authorList>
            <person name="Guima S.E.S."/>
            <person name="Martins L.F."/>
            <person name="Silva A.M."/>
            <person name="Setubal J.C."/>
        </authorList>
    </citation>
    <scope>NUCLEOTIDE SEQUENCE</scope>
    <source>
        <strain evidence="2">ZC4RG45</strain>
    </source>
</reference>
<keyword evidence="1" id="KW-1133">Transmembrane helix</keyword>
<sequence length="147" mass="16342">MSITTVVIGLLALIGVVVCWGAWRWRNVRRSGGITVALRWRTGRRGGEIAGWHLGIGRYRGEQFLWFRVLSLRNGPDRVLSRADLHITERREPSREEQYTLPVGAKVLRCTSSAGPDIEIAMDPGALTGFLSWLESAPPGHQVPRAS</sequence>
<accession>A0A2W4JWD9</accession>
<evidence type="ECO:0000256" key="1">
    <source>
        <dbReference type="SAM" id="Phobius"/>
    </source>
</evidence>
<feature type="transmembrane region" description="Helical" evidence="1">
    <location>
        <begin position="6"/>
        <end position="23"/>
    </location>
</feature>
<protein>
    <submittedName>
        <fullName evidence="3">DUF2550 domain-containing protein</fullName>
    </submittedName>
</protein>
<comment type="caution">
    <text evidence="3">The sequence shown here is derived from an EMBL/GenBank/DDBJ whole genome shotgun (WGS) entry which is preliminary data.</text>
</comment>
<dbReference type="Proteomes" id="UP000249324">
    <property type="component" value="Unassembled WGS sequence"/>
</dbReference>
<evidence type="ECO:0000313" key="4">
    <source>
        <dbReference type="Proteomes" id="UP000249324"/>
    </source>
</evidence>
<dbReference type="AlphaFoldDB" id="A0A2W4JWD9"/>
<gene>
    <name evidence="2" type="ORF">DIU77_005905</name>
    <name evidence="3" type="ORF">DIU77_08355</name>
</gene>
<evidence type="ECO:0000313" key="2">
    <source>
        <dbReference type="EMBL" id="MFO7191759.1"/>
    </source>
</evidence>
<reference evidence="2 4" key="3">
    <citation type="journal article" date="2021" name="BMC Genomics">
        <title>Genome-resolved metagenome and metatranscriptome analyses of thermophilic composting reveal key bacterial players and their metabolic interactions.</title>
        <authorList>
            <person name="Braga L.P.P."/>
            <person name="Pereira R.V."/>
            <person name="Martins L.F."/>
            <person name="Moura L.M.S."/>
            <person name="Sanchez F.B."/>
            <person name="Patane J.S.L."/>
            <person name="da Silva A.M."/>
            <person name="Setubal J.C."/>
        </authorList>
    </citation>
    <scope>NUCLEOTIDE SEQUENCE [LARGE SCALE GENOMIC DNA]</scope>
    <source>
        <strain evidence="2">ZC4RG45</strain>
    </source>
</reference>
<organism evidence="3">
    <name type="scientific">Thermocrispum agreste</name>
    <dbReference type="NCBI Taxonomy" id="37925"/>
    <lineage>
        <taxon>Bacteria</taxon>
        <taxon>Bacillati</taxon>
        <taxon>Actinomycetota</taxon>
        <taxon>Actinomycetes</taxon>
        <taxon>Pseudonocardiales</taxon>
        <taxon>Pseudonocardiaceae</taxon>
        <taxon>Thermocrispum</taxon>
    </lineage>
</organism>
<evidence type="ECO:0000313" key="3">
    <source>
        <dbReference type="EMBL" id="PZM98127.1"/>
    </source>
</evidence>
<dbReference type="EMBL" id="QGUI01000268">
    <property type="protein sequence ID" value="PZM98127.1"/>
    <property type="molecule type" value="Genomic_DNA"/>
</dbReference>
<name>A0A2W4JWD9_9PSEU</name>
<dbReference type="EMBL" id="QGUI02000048">
    <property type="protein sequence ID" value="MFO7191759.1"/>
    <property type="molecule type" value="Genomic_DNA"/>
</dbReference>
<keyword evidence="1" id="KW-0812">Transmembrane</keyword>
<dbReference type="InterPro" id="IPR019675">
    <property type="entry name" value="DUF2550"/>
</dbReference>
<reference evidence="3" key="2">
    <citation type="submission" date="2018-05" db="EMBL/GenBank/DDBJ databases">
        <authorList>
            <person name="Lanie J.A."/>
            <person name="Ng W.-L."/>
            <person name="Kazmierczak K.M."/>
            <person name="Andrzejewski T.M."/>
            <person name="Davidsen T.M."/>
            <person name="Wayne K.J."/>
            <person name="Tettelin H."/>
            <person name="Glass J.I."/>
            <person name="Rusch D."/>
            <person name="Podicherti R."/>
            <person name="Tsui H.-C.T."/>
            <person name="Winkler M.E."/>
        </authorList>
    </citation>
    <scope>NUCLEOTIDE SEQUENCE</scope>
    <source>
        <strain evidence="3">ZC4RG45</strain>
    </source>
</reference>
<keyword evidence="1" id="KW-0472">Membrane</keyword>
<dbReference type="Pfam" id="PF10739">
    <property type="entry name" value="DUF2550"/>
    <property type="match status" value="1"/>
</dbReference>
<proteinExistence type="predicted"/>